<dbReference type="GO" id="GO:0036374">
    <property type="term" value="F:glutathione hydrolase activity"/>
    <property type="evidence" value="ECO:0007669"/>
    <property type="project" value="InterPro"/>
</dbReference>
<dbReference type="SUPFAM" id="SSF56235">
    <property type="entry name" value="N-terminal nucleophile aminohydrolases (Ntn hydrolases)"/>
    <property type="match status" value="1"/>
</dbReference>
<organism evidence="2 3">
    <name type="scientific">Diploscapter pachys</name>
    <dbReference type="NCBI Taxonomy" id="2018661"/>
    <lineage>
        <taxon>Eukaryota</taxon>
        <taxon>Metazoa</taxon>
        <taxon>Ecdysozoa</taxon>
        <taxon>Nematoda</taxon>
        <taxon>Chromadorea</taxon>
        <taxon>Rhabditida</taxon>
        <taxon>Rhabditina</taxon>
        <taxon>Rhabditomorpha</taxon>
        <taxon>Rhabditoidea</taxon>
        <taxon>Rhabditidae</taxon>
        <taxon>Diploscapter</taxon>
    </lineage>
</organism>
<dbReference type="InterPro" id="IPR029055">
    <property type="entry name" value="Ntn_hydrolases_N"/>
</dbReference>
<evidence type="ECO:0000313" key="3">
    <source>
        <dbReference type="Proteomes" id="UP000218231"/>
    </source>
</evidence>
<dbReference type="PANTHER" id="PTHR11686">
    <property type="entry name" value="GAMMA GLUTAMYL TRANSPEPTIDASE"/>
    <property type="match status" value="1"/>
</dbReference>
<dbReference type="GO" id="GO:0005886">
    <property type="term" value="C:plasma membrane"/>
    <property type="evidence" value="ECO:0007669"/>
    <property type="project" value="TreeGrafter"/>
</dbReference>
<dbReference type="PANTHER" id="PTHR11686:SF9">
    <property type="entry name" value="RE13973P"/>
    <property type="match status" value="1"/>
</dbReference>
<keyword evidence="3" id="KW-1185">Reference proteome</keyword>
<dbReference type="GO" id="GO:0006751">
    <property type="term" value="P:glutathione catabolic process"/>
    <property type="evidence" value="ECO:0007669"/>
    <property type="project" value="InterPro"/>
</dbReference>
<protein>
    <recommendedName>
        <fullName evidence="4">Gamma-glutamyltranspeptidase</fullName>
    </recommendedName>
</protein>
<reference evidence="2 3" key="1">
    <citation type="journal article" date="2017" name="Curr. Biol.">
        <title>Genome architecture and evolution of a unichromosomal asexual nematode.</title>
        <authorList>
            <person name="Fradin H."/>
            <person name="Zegar C."/>
            <person name="Gutwein M."/>
            <person name="Lucas J."/>
            <person name="Kovtun M."/>
            <person name="Corcoran D."/>
            <person name="Baugh L.R."/>
            <person name="Kiontke K."/>
            <person name="Gunsalus K."/>
            <person name="Fitch D.H."/>
            <person name="Piano F."/>
        </authorList>
    </citation>
    <scope>NUCLEOTIDE SEQUENCE [LARGE SCALE GENOMIC DNA]</scope>
    <source>
        <strain evidence="2">PF1309</strain>
    </source>
</reference>
<dbReference type="Proteomes" id="UP000218231">
    <property type="component" value="Unassembled WGS sequence"/>
</dbReference>
<gene>
    <name evidence="2" type="ORF">WR25_04146</name>
</gene>
<dbReference type="Pfam" id="PF01019">
    <property type="entry name" value="G_glu_transpept"/>
    <property type="match status" value="1"/>
</dbReference>
<feature type="binding site" evidence="1">
    <location>
        <position position="151"/>
    </location>
    <ligand>
        <name>L-glutamate</name>
        <dbReference type="ChEBI" id="CHEBI:29985"/>
    </ligand>
</feature>
<evidence type="ECO:0008006" key="4">
    <source>
        <dbReference type="Google" id="ProtNLM"/>
    </source>
</evidence>
<dbReference type="OrthoDB" id="1081007at2759"/>
<sequence>MDTTDYHEETVGRFRCSIYFRHDLMKENRRRPVLETDEIDEPEVEYNKPTTTTSSSSTTAIKITTTLEPTSEETTTEAISHNAFTKAAIHTDYPECSEIGRSILLRGGNAVDAAIAASVCLTAALPHRASLGGGLTMTILNGRDCMTVNARETAPASARAEYFTQRREEAVLGGKACATPGFLNGLYRAYESFSSKTIPFRQLLLPTASICERGINVTADLAEELKRHRSMIINDVSMKNVFTNQNNYTLLGEDDIMHCHQLAAFLTEMTEYADPLDYFYRGAMAEAIAKELKEADLNDTDLYSIQQQVWELRQAIADPLFVPESTHIAISMLQQEAVWKLEDKLNQGIKFDKEA</sequence>
<proteinExistence type="predicted"/>
<dbReference type="PRINTS" id="PR01210">
    <property type="entry name" value="GGTRANSPTASE"/>
</dbReference>
<comment type="caution">
    <text evidence="2">The sequence shown here is derived from an EMBL/GenBank/DDBJ whole genome shotgun (WGS) entry which is preliminary data.</text>
</comment>
<accession>A0A2A2JUY9</accession>
<dbReference type="AlphaFoldDB" id="A0A2A2JUY9"/>
<dbReference type="EMBL" id="LIAE01010205">
    <property type="protein sequence ID" value="PAV65524.1"/>
    <property type="molecule type" value="Genomic_DNA"/>
</dbReference>
<name>A0A2A2JUY9_9BILA</name>
<dbReference type="InterPro" id="IPR000101">
    <property type="entry name" value="GGT_peptidase"/>
</dbReference>
<evidence type="ECO:0000256" key="1">
    <source>
        <dbReference type="PIRSR" id="PIRSR600101-2"/>
    </source>
</evidence>
<dbReference type="STRING" id="2018661.A0A2A2JUY9"/>
<evidence type="ECO:0000313" key="2">
    <source>
        <dbReference type="EMBL" id="PAV65524.1"/>
    </source>
</evidence>